<dbReference type="STRING" id="39777.B7L28_03895"/>
<dbReference type="Proteomes" id="UP000070226">
    <property type="component" value="Unassembled WGS sequence"/>
</dbReference>
<dbReference type="GO" id="GO:0006508">
    <property type="term" value="P:proteolysis"/>
    <property type="evidence" value="ECO:0007669"/>
    <property type="project" value="UniProtKB-KW"/>
</dbReference>
<name>A0A133S5P7_9FIRM</name>
<reference evidence="8 9" key="1">
    <citation type="submission" date="2016-01" db="EMBL/GenBank/DDBJ databases">
        <authorList>
            <person name="Oliw E.H."/>
        </authorList>
    </citation>
    <scope>NUCLEOTIDE SEQUENCE [LARGE SCALE GENOMIC DNA]</scope>
    <source>
        <strain evidence="8 9">CMW7756B</strain>
    </source>
</reference>
<dbReference type="SMART" id="SM00228">
    <property type="entry name" value="PDZ"/>
    <property type="match status" value="1"/>
</dbReference>
<protein>
    <submittedName>
        <fullName evidence="8">Peptidase, S41 family</fullName>
    </submittedName>
</protein>
<evidence type="ECO:0000256" key="1">
    <source>
        <dbReference type="ARBA" id="ARBA00009179"/>
    </source>
</evidence>
<keyword evidence="2 5" id="KW-0645">Protease</keyword>
<gene>
    <name evidence="8" type="ORF">HMPREF3233_00657</name>
</gene>
<comment type="similarity">
    <text evidence="1 5">Belongs to the peptidase S41A family.</text>
</comment>
<dbReference type="InterPro" id="IPR005151">
    <property type="entry name" value="Tail-specific_protease"/>
</dbReference>
<feature type="domain" description="PDZ" evidence="7">
    <location>
        <begin position="77"/>
        <end position="167"/>
    </location>
</feature>
<dbReference type="SMART" id="SM00245">
    <property type="entry name" value="TSPc"/>
    <property type="match status" value="1"/>
</dbReference>
<evidence type="ECO:0000313" key="9">
    <source>
        <dbReference type="Proteomes" id="UP000070226"/>
    </source>
</evidence>
<dbReference type="PROSITE" id="PS50106">
    <property type="entry name" value="PDZ"/>
    <property type="match status" value="1"/>
</dbReference>
<sequence>MNNNFKRIGLALIKYIFASIIMLWLVFWYISGSAMGLPRFVVTYYIATQKFMTPVSKATLFDGMLKGLVASLGEPHSVYLDKDDFESMKEHTSGTYAGVGMVLGHGSKGLEAVSVIDDMPAYKAGIKSGDHIVSIDGVDTNSMTIEDAASKIRGEAGSDVTIVVERDNQLLTFNVTREEIVLPTVKSKMLSDHIGYIRISQFAEHTAGDFKTQYEQLLSEGMTSLVLDLRDNPGGLLNSAQDIASIIMPEGTLVSFTTRDGKTKKYVSDGKNPALPMVVLINKGSASASEIISGAIQDRKLGTIVGTNSYGKGTVQSVYPNLEDEGIKVTIAKYHTPNDRVIDGTGIQPDVVLELPKGTTPSSDMSDIQIQKAIELLK</sequence>
<dbReference type="InterPro" id="IPR001478">
    <property type="entry name" value="PDZ"/>
</dbReference>
<evidence type="ECO:0000256" key="5">
    <source>
        <dbReference type="RuleBase" id="RU004404"/>
    </source>
</evidence>
<evidence type="ECO:0000256" key="3">
    <source>
        <dbReference type="ARBA" id="ARBA00022801"/>
    </source>
</evidence>
<dbReference type="PANTHER" id="PTHR32060">
    <property type="entry name" value="TAIL-SPECIFIC PROTEASE"/>
    <property type="match status" value="1"/>
</dbReference>
<dbReference type="Gene3D" id="3.90.226.10">
    <property type="entry name" value="2-enoyl-CoA Hydratase, Chain A, domain 1"/>
    <property type="match status" value="1"/>
</dbReference>
<dbReference type="Pfam" id="PF03572">
    <property type="entry name" value="Peptidase_S41"/>
    <property type="match status" value="1"/>
</dbReference>
<dbReference type="Gene3D" id="2.30.42.10">
    <property type="match status" value="1"/>
</dbReference>
<dbReference type="InterPro" id="IPR029045">
    <property type="entry name" value="ClpP/crotonase-like_dom_sf"/>
</dbReference>
<dbReference type="SUPFAM" id="SSF52096">
    <property type="entry name" value="ClpP/crotonase"/>
    <property type="match status" value="1"/>
</dbReference>
<dbReference type="Pfam" id="PF17820">
    <property type="entry name" value="PDZ_6"/>
    <property type="match status" value="1"/>
</dbReference>
<dbReference type="InterPro" id="IPR004447">
    <property type="entry name" value="Peptidase_S41A"/>
</dbReference>
<evidence type="ECO:0000256" key="6">
    <source>
        <dbReference type="SAM" id="Phobius"/>
    </source>
</evidence>
<dbReference type="InterPro" id="IPR055210">
    <property type="entry name" value="CtpA/B_N"/>
</dbReference>
<comment type="caution">
    <text evidence="8">The sequence shown here is derived from an EMBL/GenBank/DDBJ whole genome shotgun (WGS) entry which is preliminary data.</text>
</comment>
<feature type="transmembrane region" description="Helical" evidence="6">
    <location>
        <begin position="12"/>
        <end position="30"/>
    </location>
</feature>
<evidence type="ECO:0000256" key="4">
    <source>
        <dbReference type="ARBA" id="ARBA00022825"/>
    </source>
</evidence>
<evidence type="ECO:0000259" key="7">
    <source>
        <dbReference type="PROSITE" id="PS50106"/>
    </source>
</evidence>
<dbReference type="GO" id="GO:0030288">
    <property type="term" value="C:outer membrane-bounded periplasmic space"/>
    <property type="evidence" value="ECO:0007669"/>
    <property type="project" value="TreeGrafter"/>
</dbReference>
<accession>A0A133S5P7</accession>
<keyword evidence="4 5" id="KW-0720">Serine protease</keyword>
<keyword evidence="6" id="KW-0472">Membrane</keyword>
<evidence type="ECO:0000256" key="2">
    <source>
        <dbReference type="ARBA" id="ARBA00022670"/>
    </source>
</evidence>
<dbReference type="AlphaFoldDB" id="A0A133S5P7"/>
<keyword evidence="3 5" id="KW-0378">Hydrolase</keyword>
<evidence type="ECO:0000313" key="8">
    <source>
        <dbReference type="EMBL" id="KXA64992.1"/>
    </source>
</evidence>
<dbReference type="GO" id="GO:0004175">
    <property type="term" value="F:endopeptidase activity"/>
    <property type="evidence" value="ECO:0007669"/>
    <property type="project" value="TreeGrafter"/>
</dbReference>
<dbReference type="InterPro" id="IPR041489">
    <property type="entry name" value="PDZ_6"/>
</dbReference>
<dbReference type="Gene3D" id="3.30.750.44">
    <property type="match status" value="1"/>
</dbReference>
<dbReference type="GO" id="GO:0008236">
    <property type="term" value="F:serine-type peptidase activity"/>
    <property type="evidence" value="ECO:0007669"/>
    <property type="project" value="UniProtKB-KW"/>
</dbReference>
<dbReference type="RefSeq" id="WP_060807373.1">
    <property type="nucleotide sequence ID" value="NZ_KQ958061.1"/>
</dbReference>
<dbReference type="EMBL" id="LRQT01000014">
    <property type="protein sequence ID" value="KXA64992.1"/>
    <property type="molecule type" value="Genomic_DNA"/>
</dbReference>
<keyword evidence="6" id="KW-0812">Transmembrane</keyword>
<dbReference type="CDD" id="cd07560">
    <property type="entry name" value="Peptidase_S41_CPP"/>
    <property type="match status" value="1"/>
</dbReference>
<dbReference type="FunFam" id="2.30.42.10:FF:000063">
    <property type="entry name" value="Peptidase, S41 family"/>
    <property type="match status" value="1"/>
</dbReference>
<dbReference type="GO" id="GO:0007165">
    <property type="term" value="P:signal transduction"/>
    <property type="evidence" value="ECO:0007669"/>
    <property type="project" value="TreeGrafter"/>
</dbReference>
<organism evidence="8">
    <name type="scientific">Veillonella atypica</name>
    <dbReference type="NCBI Taxonomy" id="39777"/>
    <lineage>
        <taxon>Bacteria</taxon>
        <taxon>Bacillati</taxon>
        <taxon>Bacillota</taxon>
        <taxon>Negativicutes</taxon>
        <taxon>Veillonellales</taxon>
        <taxon>Veillonellaceae</taxon>
        <taxon>Veillonella</taxon>
    </lineage>
</organism>
<dbReference type="Pfam" id="PF22694">
    <property type="entry name" value="CtpB_N-like"/>
    <property type="match status" value="1"/>
</dbReference>
<dbReference type="InterPro" id="IPR036034">
    <property type="entry name" value="PDZ_sf"/>
</dbReference>
<dbReference type="SUPFAM" id="SSF50156">
    <property type="entry name" value="PDZ domain-like"/>
    <property type="match status" value="1"/>
</dbReference>
<dbReference type="PANTHER" id="PTHR32060:SF30">
    <property type="entry name" value="CARBOXY-TERMINAL PROCESSING PROTEASE CTPA"/>
    <property type="match status" value="1"/>
</dbReference>
<proteinExistence type="inferred from homology"/>
<dbReference type="CDD" id="cd06782">
    <property type="entry name" value="cpPDZ_CPP-like"/>
    <property type="match status" value="1"/>
</dbReference>
<dbReference type="PATRIC" id="fig|39777.7.peg.645"/>
<dbReference type="NCBIfam" id="TIGR00225">
    <property type="entry name" value="prc"/>
    <property type="match status" value="1"/>
</dbReference>
<keyword evidence="6" id="KW-1133">Transmembrane helix</keyword>